<protein>
    <recommendedName>
        <fullName evidence="2">histidine kinase</fullName>
        <ecNumber evidence="2">2.7.13.3</ecNumber>
    </recommendedName>
</protein>
<dbReference type="SMART" id="SM00387">
    <property type="entry name" value="HATPase_c"/>
    <property type="match status" value="1"/>
</dbReference>
<dbReference type="Proteomes" id="UP001430306">
    <property type="component" value="Unassembled WGS sequence"/>
</dbReference>
<dbReference type="Pfam" id="PF00498">
    <property type="entry name" value="FHA"/>
    <property type="match status" value="1"/>
</dbReference>
<dbReference type="InterPro" id="IPR003018">
    <property type="entry name" value="GAF"/>
</dbReference>
<dbReference type="PROSITE" id="PS50006">
    <property type="entry name" value="FHA_DOMAIN"/>
    <property type="match status" value="1"/>
</dbReference>
<evidence type="ECO:0000256" key="7">
    <source>
        <dbReference type="ARBA" id="ARBA00022840"/>
    </source>
</evidence>
<dbReference type="PANTHER" id="PTHR43065:SF10">
    <property type="entry name" value="PEROXIDE STRESS-ACTIVATED HISTIDINE KINASE MAK3"/>
    <property type="match status" value="1"/>
</dbReference>
<dbReference type="SUPFAM" id="SSF55874">
    <property type="entry name" value="ATPase domain of HSP90 chaperone/DNA topoisomerase II/histidine kinase"/>
    <property type="match status" value="1"/>
</dbReference>
<dbReference type="Gene3D" id="3.30.565.10">
    <property type="entry name" value="Histidine kinase-like ATPase, C-terminal domain"/>
    <property type="match status" value="1"/>
</dbReference>
<dbReference type="InterPro" id="IPR036890">
    <property type="entry name" value="HATPase_C_sf"/>
</dbReference>
<sequence length="617" mass="67132">MASLFVIRGRDQGKHFQLSPAVTRLGRESSNNVQLLDNEASRSHAEIRGDGTGRRYELVDLGSSNGTLVNNRKITRHVLSSGDRIEIGSTLLIFTGTGNVSALDAAHGVDIVRQVRAGDASNIVSSLSREGVVSPYSRRSDPDQDSRSSRTLPPPIAPPIDVDATDSSPSLESSSSSSMHASGDFHGPPVIGRLDADRSLEVMYLTAIAVGRTDDLDEVLDRVLKLVFDWVEADRGCIMLRDPETKRLTPAARCDREKANSSAHPRSDSGPQDRIQISHTILDYVLQHKQGVRTNDALDDERFDSAASIVQGGVREALCVPLQGRYEIVGMLYVDTYTTPGELVRKGGATRFHDEHLRLITAVGHQAALAIEDTFYYSALLQGERLAAMGQTIATLSHHIKNILQGVRGGSYLIEAGLQKDDTDAIRRGWSIVDRNQERISNLVLDMLTFSKEREPVLEDGNLNEVVGDVVELMQSRAGQGEIELKAELEQSLPIATFDGEAIHRAVLNLVTNAIDAAEKTVLVKTFYDASQGWIVDVEDDGEGVPEEDREQIFSLFESKKGARGTGLGLPVSAKILREHGGSLTVDDAPTGGARFRMVLPTTGTDINELSRSETLA</sequence>
<dbReference type="Pfam" id="PF02518">
    <property type="entry name" value="HATPase_c"/>
    <property type="match status" value="1"/>
</dbReference>
<dbReference type="CDD" id="cd00082">
    <property type="entry name" value="HisKA"/>
    <property type="match status" value="1"/>
</dbReference>
<evidence type="ECO:0000256" key="9">
    <source>
        <dbReference type="SAM" id="MobiDB-lite"/>
    </source>
</evidence>
<keyword evidence="7" id="KW-0067">ATP-binding</keyword>
<comment type="catalytic activity">
    <reaction evidence="1">
        <text>ATP + protein L-histidine = ADP + protein N-phospho-L-histidine.</text>
        <dbReference type="EC" id="2.7.13.3"/>
    </reaction>
</comment>
<evidence type="ECO:0000259" key="11">
    <source>
        <dbReference type="PROSITE" id="PS50109"/>
    </source>
</evidence>
<evidence type="ECO:0000259" key="10">
    <source>
        <dbReference type="PROSITE" id="PS50006"/>
    </source>
</evidence>
<keyword evidence="5" id="KW-0547">Nucleotide-binding</keyword>
<dbReference type="InterPro" id="IPR029016">
    <property type="entry name" value="GAF-like_dom_sf"/>
</dbReference>
<dbReference type="CDD" id="cd00075">
    <property type="entry name" value="HATPase"/>
    <property type="match status" value="1"/>
</dbReference>
<evidence type="ECO:0000256" key="5">
    <source>
        <dbReference type="ARBA" id="ARBA00022741"/>
    </source>
</evidence>
<feature type="compositionally biased region" description="Low complexity" evidence="9">
    <location>
        <begin position="159"/>
        <end position="182"/>
    </location>
</feature>
<dbReference type="EMBL" id="JAJKFW010000025">
    <property type="protein sequence ID" value="MCC9644064.1"/>
    <property type="molecule type" value="Genomic_DNA"/>
</dbReference>
<dbReference type="InterPro" id="IPR036097">
    <property type="entry name" value="HisK_dim/P_sf"/>
</dbReference>
<dbReference type="PRINTS" id="PR00344">
    <property type="entry name" value="BCTRLSENSOR"/>
</dbReference>
<evidence type="ECO:0000256" key="1">
    <source>
        <dbReference type="ARBA" id="ARBA00000085"/>
    </source>
</evidence>
<dbReference type="SMART" id="SM00388">
    <property type="entry name" value="HisKA"/>
    <property type="match status" value="1"/>
</dbReference>
<keyword evidence="3" id="KW-0597">Phosphoprotein</keyword>
<evidence type="ECO:0000313" key="13">
    <source>
        <dbReference type="Proteomes" id="UP001430306"/>
    </source>
</evidence>
<dbReference type="SUPFAM" id="SSF55781">
    <property type="entry name" value="GAF domain-like"/>
    <property type="match status" value="1"/>
</dbReference>
<name>A0ABS8NL13_9BACT</name>
<dbReference type="Gene3D" id="3.30.450.40">
    <property type="match status" value="1"/>
</dbReference>
<dbReference type="SMART" id="SM00240">
    <property type="entry name" value="FHA"/>
    <property type="match status" value="1"/>
</dbReference>
<dbReference type="InterPro" id="IPR003594">
    <property type="entry name" value="HATPase_dom"/>
</dbReference>
<dbReference type="InterPro" id="IPR008984">
    <property type="entry name" value="SMAD_FHA_dom_sf"/>
</dbReference>
<evidence type="ECO:0000256" key="8">
    <source>
        <dbReference type="ARBA" id="ARBA00023012"/>
    </source>
</evidence>
<gene>
    <name evidence="12" type="ORF">LOC71_17410</name>
</gene>
<feature type="domain" description="FHA" evidence="10">
    <location>
        <begin position="23"/>
        <end position="74"/>
    </location>
</feature>
<dbReference type="EC" id="2.7.13.3" evidence="2"/>
<feature type="region of interest" description="Disordered" evidence="9">
    <location>
        <begin position="249"/>
        <end position="273"/>
    </location>
</feature>
<dbReference type="InterPro" id="IPR003661">
    <property type="entry name" value="HisK_dim/P_dom"/>
</dbReference>
<feature type="domain" description="Histidine kinase" evidence="11">
    <location>
        <begin position="395"/>
        <end position="604"/>
    </location>
</feature>
<evidence type="ECO:0000313" key="12">
    <source>
        <dbReference type="EMBL" id="MCC9644064.1"/>
    </source>
</evidence>
<evidence type="ECO:0000256" key="3">
    <source>
        <dbReference type="ARBA" id="ARBA00022553"/>
    </source>
</evidence>
<dbReference type="Gene3D" id="1.10.287.130">
    <property type="match status" value="1"/>
</dbReference>
<evidence type="ECO:0000256" key="2">
    <source>
        <dbReference type="ARBA" id="ARBA00012438"/>
    </source>
</evidence>
<reference evidence="12" key="1">
    <citation type="submission" date="2021-11" db="EMBL/GenBank/DDBJ databases">
        <title>Genome sequence.</title>
        <authorList>
            <person name="Sun Q."/>
        </authorList>
    </citation>
    <scope>NUCLEOTIDE SEQUENCE</scope>
    <source>
        <strain evidence="12">JC740</strain>
    </source>
</reference>
<feature type="region of interest" description="Disordered" evidence="9">
    <location>
        <begin position="131"/>
        <end position="187"/>
    </location>
</feature>
<evidence type="ECO:0000256" key="6">
    <source>
        <dbReference type="ARBA" id="ARBA00022777"/>
    </source>
</evidence>
<dbReference type="PROSITE" id="PS50109">
    <property type="entry name" value="HIS_KIN"/>
    <property type="match status" value="1"/>
</dbReference>
<dbReference type="Pfam" id="PF01590">
    <property type="entry name" value="GAF"/>
    <property type="match status" value="1"/>
</dbReference>
<proteinExistence type="predicted"/>
<evidence type="ECO:0000256" key="4">
    <source>
        <dbReference type="ARBA" id="ARBA00022679"/>
    </source>
</evidence>
<keyword evidence="4" id="KW-0808">Transferase</keyword>
<dbReference type="CDD" id="cd00060">
    <property type="entry name" value="FHA"/>
    <property type="match status" value="1"/>
</dbReference>
<dbReference type="RefSeq" id="WP_230275142.1">
    <property type="nucleotide sequence ID" value="NZ_JAJKFW010000025.1"/>
</dbReference>
<dbReference type="SUPFAM" id="SSF49879">
    <property type="entry name" value="SMAD/FHA domain"/>
    <property type="match status" value="1"/>
</dbReference>
<comment type="caution">
    <text evidence="12">The sequence shown here is derived from an EMBL/GenBank/DDBJ whole genome shotgun (WGS) entry which is preliminary data.</text>
</comment>
<keyword evidence="8" id="KW-0902">Two-component regulatory system</keyword>
<dbReference type="SUPFAM" id="SSF47384">
    <property type="entry name" value="Homodimeric domain of signal transducing histidine kinase"/>
    <property type="match status" value="1"/>
</dbReference>
<dbReference type="InterPro" id="IPR000253">
    <property type="entry name" value="FHA_dom"/>
</dbReference>
<dbReference type="InterPro" id="IPR004358">
    <property type="entry name" value="Sig_transdc_His_kin-like_C"/>
</dbReference>
<keyword evidence="6" id="KW-0418">Kinase</keyword>
<keyword evidence="13" id="KW-1185">Reference proteome</keyword>
<dbReference type="InterPro" id="IPR005467">
    <property type="entry name" value="His_kinase_dom"/>
</dbReference>
<organism evidence="12 13">
    <name type="scientific">Rhodopirellula halodulae</name>
    <dbReference type="NCBI Taxonomy" id="2894198"/>
    <lineage>
        <taxon>Bacteria</taxon>
        <taxon>Pseudomonadati</taxon>
        <taxon>Planctomycetota</taxon>
        <taxon>Planctomycetia</taxon>
        <taxon>Pirellulales</taxon>
        <taxon>Pirellulaceae</taxon>
        <taxon>Rhodopirellula</taxon>
    </lineage>
</organism>
<feature type="compositionally biased region" description="Basic and acidic residues" evidence="9">
    <location>
        <begin position="138"/>
        <end position="148"/>
    </location>
</feature>
<dbReference type="Gene3D" id="2.60.200.20">
    <property type="match status" value="1"/>
</dbReference>
<accession>A0ABS8NL13</accession>
<dbReference type="PANTHER" id="PTHR43065">
    <property type="entry name" value="SENSOR HISTIDINE KINASE"/>
    <property type="match status" value="1"/>
</dbReference>
<feature type="compositionally biased region" description="Basic and acidic residues" evidence="9">
    <location>
        <begin position="249"/>
        <end position="259"/>
    </location>
</feature>
<dbReference type="SMART" id="SM00065">
    <property type="entry name" value="GAF"/>
    <property type="match status" value="1"/>
</dbReference>